<protein>
    <submittedName>
        <fullName evidence="2">Uncharacterized protein</fullName>
    </submittedName>
</protein>
<dbReference type="EMBL" id="JASMQC010000006">
    <property type="protein sequence ID" value="KAK1944499.1"/>
    <property type="molecule type" value="Genomic_DNA"/>
</dbReference>
<evidence type="ECO:0000313" key="3">
    <source>
        <dbReference type="Proteomes" id="UP001259832"/>
    </source>
</evidence>
<feature type="region of interest" description="Disordered" evidence="1">
    <location>
        <begin position="474"/>
        <end position="506"/>
    </location>
</feature>
<reference evidence="2" key="1">
    <citation type="submission" date="2023-08" db="EMBL/GenBank/DDBJ databases">
        <title>Reference Genome Resource for the Citrus Pathogen Phytophthora citrophthora.</title>
        <authorList>
            <person name="Moller H."/>
            <person name="Coetzee B."/>
            <person name="Rose L.J."/>
            <person name="Van Niekerk J.M."/>
        </authorList>
    </citation>
    <scope>NUCLEOTIDE SEQUENCE</scope>
    <source>
        <strain evidence="2">STE-U-9442</strain>
    </source>
</reference>
<feature type="compositionally biased region" description="Basic residues" evidence="1">
    <location>
        <begin position="474"/>
        <end position="486"/>
    </location>
</feature>
<comment type="caution">
    <text evidence="2">The sequence shown here is derived from an EMBL/GenBank/DDBJ whole genome shotgun (WGS) entry which is preliminary data.</text>
</comment>
<feature type="compositionally biased region" description="Polar residues" evidence="1">
    <location>
        <begin position="99"/>
        <end position="112"/>
    </location>
</feature>
<feature type="region of interest" description="Disordered" evidence="1">
    <location>
        <begin position="1"/>
        <end position="24"/>
    </location>
</feature>
<dbReference type="Proteomes" id="UP001259832">
    <property type="component" value="Unassembled WGS sequence"/>
</dbReference>
<sequence length="506" mass="55422">MAFYAGREDAKGWQDDGWESEVDERELEDALFSSLDEEQEEAVLDDPMADLFSMKTVDADTMQLNLVERLSWDATSEASGDEEEIALQLALPEPLPIQVSASPSGTGDSSLQWGLISPCSETESPRPSINATLSPLTRVSISSPVRQLRFFEPEHEPTVEQIKAKKEDAEQVVDEEDEETDEEVKPFDPETCWSPDTNSVLSSPTTKVSSNPFPTYQPTEYEETYSVGNDIISDSDSDGENQQHSASALRPSLLPRVPSIAQWRRQKARTCSGAGSAGMPTALSLATFKARTRSLSRSRNQSGDYEDDGDFSSDDEGYTPELHHRRASETEPFGASQWRRTRHSSINFKNHRLSVNVSMSPAIMTKRLQDAKSKLNNGLHLLRSGSSASTATSEESFLDSPLCEEIKSAPAGVHREPSIFSDAATSTSLISAASVYSIDTSPVKQPTRQQQLRAGVFKAAGLLNAASAEAARKLKTRSFRAPHLPRPKAASETEEEDPELSTSCAP</sequence>
<evidence type="ECO:0000256" key="1">
    <source>
        <dbReference type="SAM" id="MobiDB-lite"/>
    </source>
</evidence>
<feature type="region of interest" description="Disordered" evidence="1">
    <location>
        <begin position="98"/>
        <end position="131"/>
    </location>
</feature>
<keyword evidence="3" id="KW-1185">Reference proteome</keyword>
<evidence type="ECO:0000313" key="2">
    <source>
        <dbReference type="EMBL" id="KAK1944499.1"/>
    </source>
</evidence>
<accession>A0AAD9LRV2</accession>
<gene>
    <name evidence="2" type="ORF">P3T76_004411</name>
</gene>
<feature type="compositionally biased region" description="Polar residues" evidence="1">
    <location>
        <begin position="119"/>
        <end position="131"/>
    </location>
</feature>
<proteinExistence type="predicted"/>
<organism evidence="2 3">
    <name type="scientific">Phytophthora citrophthora</name>
    <dbReference type="NCBI Taxonomy" id="4793"/>
    <lineage>
        <taxon>Eukaryota</taxon>
        <taxon>Sar</taxon>
        <taxon>Stramenopiles</taxon>
        <taxon>Oomycota</taxon>
        <taxon>Peronosporomycetes</taxon>
        <taxon>Peronosporales</taxon>
        <taxon>Peronosporaceae</taxon>
        <taxon>Phytophthora</taxon>
    </lineage>
</organism>
<feature type="compositionally biased region" description="Polar residues" evidence="1">
    <location>
        <begin position="194"/>
        <end position="218"/>
    </location>
</feature>
<feature type="region of interest" description="Disordered" evidence="1">
    <location>
        <begin position="291"/>
        <end position="338"/>
    </location>
</feature>
<feature type="compositionally biased region" description="Acidic residues" evidence="1">
    <location>
        <begin position="170"/>
        <end position="182"/>
    </location>
</feature>
<feature type="compositionally biased region" description="Acidic residues" evidence="1">
    <location>
        <begin position="304"/>
        <end position="318"/>
    </location>
</feature>
<feature type="region of interest" description="Disordered" evidence="1">
    <location>
        <begin position="148"/>
        <end position="253"/>
    </location>
</feature>
<dbReference type="AlphaFoldDB" id="A0AAD9LRV2"/>
<feature type="compositionally biased region" description="Basic and acidic residues" evidence="1">
    <location>
        <begin position="1"/>
        <end position="14"/>
    </location>
</feature>
<feature type="compositionally biased region" description="Basic and acidic residues" evidence="1">
    <location>
        <begin position="149"/>
        <end position="169"/>
    </location>
</feature>
<name>A0AAD9LRV2_9STRA</name>